<dbReference type="AlphaFoldDB" id="A0A0F9JE39"/>
<evidence type="ECO:0000313" key="2">
    <source>
        <dbReference type="EMBL" id="KKM68069.1"/>
    </source>
</evidence>
<sequence length="269" mass="31472">MKSRTIFISFLFIIFLTIDLASSGIAIKYGAGIEKDEEIIWNCKVSNTVEMERIFGVNWDNSGGPFENLRRGKNLKWKIKNVDVNETIIDIEIDEWLWNNDDDWGISDNNFKITYFSNLKEYEYIIENNFLNYSFFIPFLFPVPVSEFLGNIKLNKPYDVDNRVLTTINVDLSKDSILPNYPKKDISIIAMYNERGILMSYKLYLKGNIVIVDISLQSLPFYVIPTLVGLTMLIFISIIVYIIKRRKLKNNFMKSLDKKNESKNKNNKY</sequence>
<proteinExistence type="predicted"/>
<comment type="caution">
    <text evidence="2">The sequence shown here is derived from an EMBL/GenBank/DDBJ whole genome shotgun (WGS) entry which is preliminary data.</text>
</comment>
<keyword evidence="1" id="KW-0812">Transmembrane</keyword>
<keyword evidence="1" id="KW-1133">Transmembrane helix</keyword>
<feature type="transmembrane region" description="Helical" evidence="1">
    <location>
        <begin position="219"/>
        <end position="243"/>
    </location>
</feature>
<accession>A0A0F9JE39</accession>
<protein>
    <submittedName>
        <fullName evidence="2">Uncharacterized protein</fullName>
    </submittedName>
</protein>
<evidence type="ECO:0000256" key="1">
    <source>
        <dbReference type="SAM" id="Phobius"/>
    </source>
</evidence>
<dbReference type="EMBL" id="LAZR01010234">
    <property type="protein sequence ID" value="KKM68069.1"/>
    <property type="molecule type" value="Genomic_DNA"/>
</dbReference>
<gene>
    <name evidence="2" type="ORF">LCGC14_1464590</name>
</gene>
<reference evidence="2" key="1">
    <citation type="journal article" date="2015" name="Nature">
        <title>Complex archaea that bridge the gap between prokaryotes and eukaryotes.</title>
        <authorList>
            <person name="Spang A."/>
            <person name="Saw J.H."/>
            <person name="Jorgensen S.L."/>
            <person name="Zaremba-Niedzwiedzka K."/>
            <person name="Martijn J."/>
            <person name="Lind A.E."/>
            <person name="van Eijk R."/>
            <person name="Schleper C."/>
            <person name="Guy L."/>
            <person name="Ettema T.J."/>
        </authorList>
    </citation>
    <scope>NUCLEOTIDE SEQUENCE</scope>
</reference>
<name>A0A0F9JE39_9ZZZZ</name>
<keyword evidence="1" id="KW-0472">Membrane</keyword>
<organism evidence="2">
    <name type="scientific">marine sediment metagenome</name>
    <dbReference type="NCBI Taxonomy" id="412755"/>
    <lineage>
        <taxon>unclassified sequences</taxon>
        <taxon>metagenomes</taxon>
        <taxon>ecological metagenomes</taxon>
    </lineage>
</organism>